<evidence type="ECO:0000256" key="6">
    <source>
        <dbReference type="ARBA" id="ARBA00022989"/>
    </source>
</evidence>
<feature type="transmembrane region" description="Helical" evidence="11">
    <location>
        <begin position="422"/>
        <end position="443"/>
    </location>
</feature>
<dbReference type="EMBL" id="KM886867">
    <property type="protein sequence ID" value="AJA34163.1"/>
    <property type="molecule type" value="Genomic_DNA"/>
</dbReference>
<keyword evidence="6 11" id="KW-1133">Transmembrane helix</keyword>
<dbReference type="GeneID" id="78522786"/>
<evidence type="ECO:0000256" key="9">
    <source>
        <dbReference type="PIRNR" id="PIRNR004862"/>
    </source>
</evidence>
<keyword evidence="14" id="KW-0969">Cilium</keyword>
<evidence type="ECO:0000259" key="13">
    <source>
        <dbReference type="Pfam" id="PF08345"/>
    </source>
</evidence>
<keyword evidence="4" id="KW-1003">Cell membrane</keyword>
<gene>
    <name evidence="14" type="primary">fliF</name>
</gene>
<comment type="similarity">
    <text evidence="3 9">Belongs to the FliF family.</text>
</comment>
<sequence length="531" mass="58842">MGKVAAFFSGLKEKWQDQSRIKKIIWILAILSILFVSGTVYYLNTRVQYDVLFTGLSEGDAGTIADELKQENVPYKLADNGQTIMVDKTQVDQVRIQLAEDNKLPNSSQGFELFDNSNVMTTDADRRIMYQRALTGELEKAIDALSEVQTSKVMLVTPKESVFADSDNGDSSKPAKASIVLTLKSSGISNQAVQGIVALTAGAVENLDQQHIKVVDSQGNVLFNGKKGSGSLVSANDKYLTIKQNYEKSLQKKIHSLLDPIYGKKNVEVSINLDMNFDSVKNKTVTYNNPQIRSEKTDSETNGNTTQNTQTGEANNNASNQTGNNNGASQSSSRTVNNELNTSTTDTIRAPGSINRMTTSVIIADGVSGADRKRIRKLVSAAIGYNQGRGDSLQVQGVNFAKHNKKPHHTTKKHKKSSNWNIWAYIGLGVAALVLIGTIFFLIMRFRRRRLEEEYEDYEDETAPTADVTADAATKYPEEQKPEKEDKEPLVKPAKPSKEQELNKRTREYAKENPEEVADLLKAWMKEDNKG</sequence>
<evidence type="ECO:0000259" key="12">
    <source>
        <dbReference type="Pfam" id="PF01514"/>
    </source>
</evidence>
<dbReference type="PIRSF" id="PIRSF004862">
    <property type="entry name" value="FliF"/>
    <property type="match status" value="1"/>
</dbReference>
<evidence type="ECO:0000256" key="7">
    <source>
        <dbReference type="ARBA" id="ARBA00023136"/>
    </source>
</evidence>
<protein>
    <recommendedName>
        <fullName evidence="9">Flagellar M-ring protein</fullName>
    </recommendedName>
</protein>
<dbReference type="GO" id="GO:0005886">
    <property type="term" value="C:plasma membrane"/>
    <property type="evidence" value="ECO:0007669"/>
    <property type="project" value="UniProtKB-SubCell"/>
</dbReference>
<dbReference type="PANTHER" id="PTHR30046:SF0">
    <property type="entry name" value="FLAGELLAR M-RING PROTEIN"/>
    <property type="match status" value="1"/>
</dbReference>
<dbReference type="AlphaFoldDB" id="A0A0A7RLL1"/>
<dbReference type="InterPro" id="IPR013556">
    <property type="entry name" value="Flag_M-ring_C"/>
</dbReference>
<keyword evidence="7 11" id="KW-0472">Membrane</keyword>
<dbReference type="Pfam" id="PF01514">
    <property type="entry name" value="YscJ_FliF"/>
    <property type="match status" value="1"/>
</dbReference>
<evidence type="ECO:0000256" key="4">
    <source>
        <dbReference type="ARBA" id="ARBA00022475"/>
    </source>
</evidence>
<feature type="compositionally biased region" description="Polar residues" evidence="10">
    <location>
        <begin position="334"/>
        <end position="347"/>
    </location>
</feature>
<evidence type="ECO:0000256" key="5">
    <source>
        <dbReference type="ARBA" id="ARBA00022692"/>
    </source>
</evidence>
<evidence type="ECO:0000256" key="8">
    <source>
        <dbReference type="ARBA" id="ARBA00023143"/>
    </source>
</evidence>
<dbReference type="Gene3D" id="3.30.300.30">
    <property type="match status" value="1"/>
</dbReference>
<feature type="domain" description="Flagellar M-ring C-terminal" evidence="13">
    <location>
        <begin position="258"/>
        <end position="400"/>
    </location>
</feature>
<feature type="region of interest" description="Disordered" evidence="10">
    <location>
        <begin position="286"/>
        <end position="351"/>
    </location>
</feature>
<feature type="domain" description="Flagellar M-ring N-terminal" evidence="12">
    <location>
        <begin position="45"/>
        <end position="223"/>
    </location>
</feature>
<feature type="transmembrane region" description="Helical" evidence="11">
    <location>
        <begin position="24"/>
        <end position="43"/>
    </location>
</feature>
<dbReference type="GO" id="GO:0009431">
    <property type="term" value="C:bacterial-type flagellum basal body, MS ring"/>
    <property type="evidence" value="ECO:0007669"/>
    <property type="project" value="InterPro"/>
</dbReference>
<keyword evidence="5 11" id="KW-0812">Transmembrane</keyword>
<feature type="region of interest" description="Disordered" evidence="10">
    <location>
        <begin position="455"/>
        <end position="514"/>
    </location>
</feature>
<dbReference type="PRINTS" id="PR01009">
    <property type="entry name" value="FLGMRINGFLIF"/>
</dbReference>
<keyword evidence="8 9" id="KW-0975">Bacterial flagellum</keyword>
<evidence type="ECO:0000256" key="11">
    <source>
        <dbReference type="SAM" id="Phobius"/>
    </source>
</evidence>
<organism evidence="14">
    <name type="scientific">Liquorilactobacillus nagelii</name>
    <dbReference type="NCBI Taxonomy" id="82688"/>
    <lineage>
        <taxon>Bacteria</taxon>
        <taxon>Bacillati</taxon>
        <taxon>Bacillota</taxon>
        <taxon>Bacilli</taxon>
        <taxon>Lactobacillales</taxon>
        <taxon>Lactobacillaceae</taxon>
        <taxon>Liquorilactobacillus</taxon>
    </lineage>
</organism>
<feature type="compositionally biased region" description="Low complexity" evidence="10">
    <location>
        <begin position="300"/>
        <end position="333"/>
    </location>
</feature>
<comment type="subcellular location">
    <subcellularLocation>
        <location evidence="1 9">Bacterial flagellum basal body</location>
    </subcellularLocation>
    <subcellularLocation>
        <location evidence="2">Cell membrane</location>
        <topology evidence="2">Multi-pass membrane protein</topology>
    </subcellularLocation>
</comment>
<dbReference type="Pfam" id="PF08345">
    <property type="entry name" value="YscJ_FliF_C"/>
    <property type="match status" value="1"/>
</dbReference>
<reference evidence="14" key="1">
    <citation type="journal article" date="2014" name="Appl. Environ. Microbiol.">
        <title>Detection and genomic characterization of motility in Lactobacillus curvatus: confirmation of motility in a species outside the Lactobacillus salivarius clade.</title>
        <authorList>
            <person name="Cousin F.J."/>
            <person name="Lynch S.M."/>
            <person name="Harris H.M."/>
            <person name="McCann A."/>
            <person name="Lynch D.B."/>
            <person name="Neville B.A."/>
            <person name="Irisawa T."/>
            <person name="Okada S."/>
            <person name="Endo A."/>
            <person name="O'Toole P.W."/>
        </authorList>
    </citation>
    <scope>NUCLEOTIDE SEQUENCE</scope>
    <source>
        <strain evidence="14">ATCC 700692</strain>
    </source>
</reference>
<evidence type="ECO:0000313" key="14">
    <source>
        <dbReference type="EMBL" id="AJA34163.1"/>
    </source>
</evidence>
<dbReference type="InterPro" id="IPR045851">
    <property type="entry name" value="AMP-bd_C_sf"/>
</dbReference>
<dbReference type="NCBIfam" id="TIGR00206">
    <property type="entry name" value="fliF"/>
    <property type="match status" value="1"/>
</dbReference>
<evidence type="ECO:0000256" key="2">
    <source>
        <dbReference type="ARBA" id="ARBA00004651"/>
    </source>
</evidence>
<evidence type="ECO:0000256" key="10">
    <source>
        <dbReference type="SAM" id="MobiDB-lite"/>
    </source>
</evidence>
<keyword evidence="14" id="KW-0282">Flagellum</keyword>
<feature type="compositionally biased region" description="Low complexity" evidence="10">
    <location>
        <begin position="463"/>
        <end position="474"/>
    </location>
</feature>
<name>A0A0A7RLL1_9LACO</name>
<dbReference type="GO" id="GO:0003774">
    <property type="term" value="F:cytoskeletal motor activity"/>
    <property type="evidence" value="ECO:0007669"/>
    <property type="project" value="InterPro"/>
</dbReference>
<dbReference type="PANTHER" id="PTHR30046">
    <property type="entry name" value="FLAGELLAR M-RING PROTEIN"/>
    <property type="match status" value="1"/>
</dbReference>
<feature type="compositionally biased region" description="Basic and acidic residues" evidence="10">
    <location>
        <begin position="476"/>
        <end position="514"/>
    </location>
</feature>
<comment type="function">
    <text evidence="9">The M ring may be actively involved in energy transduction.</text>
</comment>
<dbReference type="GO" id="GO:0071973">
    <property type="term" value="P:bacterial-type flagellum-dependent cell motility"/>
    <property type="evidence" value="ECO:0007669"/>
    <property type="project" value="InterPro"/>
</dbReference>
<accession>A0A0A7RLL1</accession>
<dbReference type="InterPro" id="IPR000067">
    <property type="entry name" value="FlgMring_FliF"/>
</dbReference>
<evidence type="ECO:0000256" key="3">
    <source>
        <dbReference type="ARBA" id="ARBA00007971"/>
    </source>
</evidence>
<dbReference type="InterPro" id="IPR006182">
    <property type="entry name" value="FliF_N_dom"/>
</dbReference>
<proteinExistence type="inferred from homology"/>
<evidence type="ECO:0000256" key="1">
    <source>
        <dbReference type="ARBA" id="ARBA00004117"/>
    </source>
</evidence>
<dbReference type="InterPro" id="IPR043427">
    <property type="entry name" value="YscJ/FliF"/>
</dbReference>
<keyword evidence="14" id="KW-0966">Cell projection</keyword>